<dbReference type="SUPFAM" id="SSF48726">
    <property type="entry name" value="Immunoglobulin"/>
    <property type="match status" value="1"/>
</dbReference>
<sequence>MPYTGESVQLKCVHDDTAYPTKFWYRQVGPGSPIVLIGYNYREQLTMEKDFNETKFTIQRVTDTESALGVSGVSVQDNAVYFCASSKHSETTREQRCTKLGAPRDAVLDIPQGFLTPHHFLTPGVYLILWVEC</sequence>
<dbReference type="InterPro" id="IPR013783">
    <property type="entry name" value="Ig-like_fold"/>
</dbReference>
<dbReference type="GO" id="GO:0005886">
    <property type="term" value="C:plasma membrane"/>
    <property type="evidence" value="ECO:0007669"/>
    <property type="project" value="TreeGrafter"/>
</dbReference>
<dbReference type="PANTHER" id="PTHR23268:SF124">
    <property type="entry name" value="IG-LIKE DOMAIN-CONTAINING PROTEIN"/>
    <property type="match status" value="1"/>
</dbReference>
<evidence type="ECO:0000256" key="2">
    <source>
        <dbReference type="ARBA" id="ARBA00022859"/>
    </source>
</evidence>
<dbReference type="AlphaFoldDB" id="A0AAV2ZEY0"/>
<keyword evidence="2" id="KW-0391">Immunity</keyword>
<protein>
    <recommendedName>
        <fullName evidence="3">Ig-like domain-containing protein</fullName>
    </recommendedName>
</protein>
<dbReference type="PANTHER" id="PTHR23268">
    <property type="entry name" value="T-CELL RECEPTOR BETA CHAIN"/>
    <property type="match status" value="1"/>
</dbReference>
<evidence type="ECO:0000256" key="1">
    <source>
        <dbReference type="ARBA" id="ARBA00022729"/>
    </source>
</evidence>
<dbReference type="Gene3D" id="2.60.40.10">
    <property type="entry name" value="Immunoglobulins"/>
    <property type="match status" value="1"/>
</dbReference>
<evidence type="ECO:0000259" key="3">
    <source>
        <dbReference type="PROSITE" id="PS50835"/>
    </source>
</evidence>
<dbReference type="InterPro" id="IPR007110">
    <property type="entry name" value="Ig-like_dom"/>
</dbReference>
<dbReference type="GO" id="GO:0007166">
    <property type="term" value="P:cell surface receptor signaling pathway"/>
    <property type="evidence" value="ECO:0007669"/>
    <property type="project" value="TreeGrafter"/>
</dbReference>
<dbReference type="GO" id="GO:0002376">
    <property type="term" value="P:immune system process"/>
    <property type="evidence" value="ECO:0007669"/>
    <property type="project" value="UniProtKB-KW"/>
</dbReference>
<organism evidence="4 5">
    <name type="scientific">Pyxicephalus adspersus</name>
    <name type="common">African bullfrog</name>
    <dbReference type="NCBI Taxonomy" id="30357"/>
    <lineage>
        <taxon>Eukaryota</taxon>
        <taxon>Metazoa</taxon>
        <taxon>Chordata</taxon>
        <taxon>Craniata</taxon>
        <taxon>Vertebrata</taxon>
        <taxon>Euteleostomi</taxon>
        <taxon>Amphibia</taxon>
        <taxon>Batrachia</taxon>
        <taxon>Anura</taxon>
        <taxon>Neobatrachia</taxon>
        <taxon>Ranoidea</taxon>
        <taxon>Pyxicephalidae</taxon>
        <taxon>Pyxicephalinae</taxon>
        <taxon>Pyxicephalus</taxon>
    </lineage>
</organism>
<reference evidence="4" key="1">
    <citation type="thesis" date="2020" institute="ProQuest LLC" country="789 East Eisenhower Parkway, Ann Arbor, MI, USA">
        <title>Comparative Genomics and Chromosome Evolution.</title>
        <authorList>
            <person name="Mudd A.B."/>
        </authorList>
    </citation>
    <scope>NUCLEOTIDE SEQUENCE</scope>
    <source>
        <strain evidence="4">1538</strain>
        <tissue evidence="4">Blood</tissue>
    </source>
</reference>
<dbReference type="InterPro" id="IPR050413">
    <property type="entry name" value="TCR_beta_variable"/>
</dbReference>
<keyword evidence="5" id="KW-1185">Reference proteome</keyword>
<dbReference type="PROSITE" id="PS50835">
    <property type="entry name" value="IG_LIKE"/>
    <property type="match status" value="1"/>
</dbReference>
<feature type="domain" description="Ig-like" evidence="3">
    <location>
        <begin position="1"/>
        <end position="98"/>
    </location>
</feature>
<accession>A0AAV2ZEY0</accession>
<dbReference type="InterPro" id="IPR036179">
    <property type="entry name" value="Ig-like_dom_sf"/>
</dbReference>
<gene>
    <name evidence="4" type="ORF">GDO54_004077</name>
</gene>
<dbReference type="EMBL" id="DYDO01000012">
    <property type="protein sequence ID" value="DBA14791.1"/>
    <property type="molecule type" value="Genomic_DNA"/>
</dbReference>
<evidence type="ECO:0000313" key="4">
    <source>
        <dbReference type="EMBL" id="DBA14791.1"/>
    </source>
</evidence>
<name>A0AAV2ZEY0_PYXAD</name>
<keyword evidence="1" id="KW-0732">Signal</keyword>
<evidence type="ECO:0000313" key="5">
    <source>
        <dbReference type="Proteomes" id="UP001181693"/>
    </source>
</evidence>
<dbReference type="InterPro" id="IPR013106">
    <property type="entry name" value="Ig_V-set"/>
</dbReference>
<dbReference type="Pfam" id="PF07686">
    <property type="entry name" value="V-set"/>
    <property type="match status" value="1"/>
</dbReference>
<comment type="caution">
    <text evidence="4">The sequence shown here is derived from an EMBL/GenBank/DDBJ whole genome shotgun (WGS) entry which is preliminary data.</text>
</comment>
<proteinExistence type="predicted"/>
<dbReference type="Proteomes" id="UP001181693">
    <property type="component" value="Unassembled WGS sequence"/>
</dbReference>